<dbReference type="RefSeq" id="WP_124025926.1">
    <property type="nucleotide sequence ID" value="NZ_JBHRSN010000005.1"/>
</dbReference>
<dbReference type="SUPFAM" id="SSF55874">
    <property type="entry name" value="ATPase domain of HSP90 chaperone/DNA topoisomerase II/histidine kinase"/>
    <property type="match status" value="1"/>
</dbReference>
<dbReference type="Pfam" id="PF01590">
    <property type="entry name" value="GAF"/>
    <property type="match status" value="1"/>
</dbReference>
<name>A0A3N5Y498_9ALTE</name>
<keyword evidence="4" id="KW-0808">Transferase</keyword>
<dbReference type="InterPro" id="IPR029016">
    <property type="entry name" value="GAF-like_dom_sf"/>
</dbReference>
<dbReference type="PANTHER" id="PTHR43065">
    <property type="entry name" value="SENSOR HISTIDINE KINASE"/>
    <property type="match status" value="1"/>
</dbReference>
<dbReference type="InterPro" id="IPR036890">
    <property type="entry name" value="HATPase_C_sf"/>
</dbReference>
<dbReference type="EMBL" id="RPOK01000001">
    <property type="protein sequence ID" value="RPJ67923.1"/>
    <property type="molecule type" value="Genomic_DNA"/>
</dbReference>
<dbReference type="AlphaFoldDB" id="A0A3N5Y498"/>
<reference evidence="4 5" key="1">
    <citation type="submission" date="2018-11" db="EMBL/GenBank/DDBJ databases">
        <authorList>
            <person name="Ye M.-Q."/>
            <person name="Du Z.-J."/>
        </authorList>
    </citation>
    <scope>NUCLEOTIDE SEQUENCE [LARGE SCALE GENOMIC DNA]</scope>
    <source>
        <strain evidence="4 5">U0105</strain>
    </source>
</reference>
<comment type="caution">
    <text evidence="4">The sequence shown here is derived from an EMBL/GenBank/DDBJ whole genome shotgun (WGS) entry which is preliminary data.</text>
</comment>
<feature type="domain" description="Histidine kinase" evidence="3">
    <location>
        <begin position="245"/>
        <end position="480"/>
    </location>
</feature>
<dbReference type="PANTHER" id="PTHR43065:SF47">
    <property type="match status" value="1"/>
</dbReference>
<dbReference type="SUPFAM" id="SSF55781">
    <property type="entry name" value="GAF domain-like"/>
    <property type="match status" value="1"/>
</dbReference>
<organism evidence="4 5">
    <name type="scientific">Alteromonas sediminis</name>
    <dbReference type="NCBI Taxonomy" id="2259342"/>
    <lineage>
        <taxon>Bacteria</taxon>
        <taxon>Pseudomonadati</taxon>
        <taxon>Pseudomonadota</taxon>
        <taxon>Gammaproteobacteria</taxon>
        <taxon>Alteromonadales</taxon>
        <taxon>Alteromonadaceae</taxon>
        <taxon>Alteromonas/Salinimonas group</taxon>
        <taxon>Alteromonas</taxon>
    </lineage>
</organism>
<evidence type="ECO:0000259" key="3">
    <source>
        <dbReference type="PROSITE" id="PS50109"/>
    </source>
</evidence>
<sequence length="485" mass="54441">MSKIALVQHNAHIEKLSAQRQLSVQKLRADAFEKLVNGIQTNDIIDSIVTQIEAITDGPKLVVFTPDNTTLHLSPISYPSLPTAFVDGLKNYPIIDSRDQCGIAYFTGNVERLEPVFSQPLHASLRVLANHAAIYSCISFPMQQSDDDCIGAIDAYVEDVNSLSHEQIHLLSCAADLISIVIERGKSFTNQRKVERLLREKVDEQQREIVTTHAMLHKALSQRDAVRKQLVEMEKSAAVGTMLSSITHEMNTPIGVSLTAVTHLQRLRKESLTAFNNNNLKRSQLNRFYQDCEEACTITERNLARASSIVSTFKQLNSDQYSEETRSIHLTSYICELLLSLKPTLKQAKYKVCIDIDADLHIDSYPSALGQILVNLIMNSVKHGFENREQGNIFIAAKLDRKDKRNELILQYADNGKGMDEATQNSIYRPFFTQARHKGGTGLGMHICYNLAVNMLQGSIQCESEEGVGTRFTLRFPVMRNLGFL</sequence>
<keyword evidence="5" id="KW-1185">Reference proteome</keyword>
<protein>
    <recommendedName>
        <fullName evidence="2">histidine kinase</fullName>
        <ecNumber evidence="2">2.7.13.3</ecNumber>
    </recommendedName>
</protein>
<dbReference type="EC" id="2.7.13.3" evidence="2"/>
<keyword evidence="4" id="KW-0418">Kinase</keyword>
<comment type="catalytic activity">
    <reaction evidence="1">
        <text>ATP + protein L-histidine = ADP + protein N-phospho-L-histidine.</text>
        <dbReference type="EC" id="2.7.13.3"/>
    </reaction>
</comment>
<dbReference type="SMART" id="SM00387">
    <property type="entry name" value="HATPase_c"/>
    <property type="match status" value="1"/>
</dbReference>
<dbReference type="PROSITE" id="PS50109">
    <property type="entry name" value="HIS_KIN"/>
    <property type="match status" value="1"/>
</dbReference>
<evidence type="ECO:0000256" key="1">
    <source>
        <dbReference type="ARBA" id="ARBA00000085"/>
    </source>
</evidence>
<dbReference type="Gene3D" id="3.30.565.10">
    <property type="entry name" value="Histidine kinase-like ATPase, C-terminal domain"/>
    <property type="match status" value="1"/>
</dbReference>
<dbReference type="Gene3D" id="1.10.287.130">
    <property type="match status" value="1"/>
</dbReference>
<dbReference type="InterPro" id="IPR003594">
    <property type="entry name" value="HATPase_dom"/>
</dbReference>
<dbReference type="OrthoDB" id="2521613at2"/>
<gene>
    <name evidence="4" type="ORF">DRW07_00475</name>
</gene>
<dbReference type="PRINTS" id="PR00344">
    <property type="entry name" value="BCTRLSENSOR"/>
</dbReference>
<dbReference type="InterPro" id="IPR004358">
    <property type="entry name" value="Sig_transdc_His_kin-like_C"/>
</dbReference>
<dbReference type="GO" id="GO:0004673">
    <property type="term" value="F:protein histidine kinase activity"/>
    <property type="evidence" value="ECO:0007669"/>
    <property type="project" value="UniProtKB-EC"/>
</dbReference>
<dbReference type="Pfam" id="PF02518">
    <property type="entry name" value="HATPase_c"/>
    <property type="match status" value="1"/>
</dbReference>
<evidence type="ECO:0000313" key="5">
    <source>
        <dbReference type="Proteomes" id="UP000275281"/>
    </source>
</evidence>
<evidence type="ECO:0000256" key="2">
    <source>
        <dbReference type="ARBA" id="ARBA00012438"/>
    </source>
</evidence>
<dbReference type="Gene3D" id="3.30.450.40">
    <property type="match status" value="1"/>
</dbReference>
<dbReference type="Proteomes" id="UP000275281">
    <property type="component" value="Unassembled WGS sequence"/>
</dbReference>
<evidence type="ECO:0000313" key="4">
    <source>
        <dbReference type="EMBL" id="RPJ67923.1"/>
    </source>
</evidence>
<accession>A0A3N5Y498</accession>
<dbReference type="InterPro" id="IPR003018">
    <property type="entry name" value="GAF"/>
</dbReference>
<proteinExistence type="predicted"/>
<dbReference type="InterPro" id="IPR005467">
    <property type="entry name" value="His_kinase_dom"/>
</dbReference>